<feature type="domain" description="EamA" evidence="2">
    <location>
        <begin position="2"/>
        <end position="66"/>
    </location>
</feature>
<reference evidence="3" key="1">
    <citation type="submission" date="2019-08" db="EMBL/GenBank/DDBJ databases">
        <authorList>
            <person name="Kucharzyk K."/>
            <person name="Murdoch R.W."/>
            <person name="Higgins S."/>
            <person name="Loffler F."/>
        </authorList>
    </citation>
    <scope>NUCLEOTIDE SEQUENCE</scope>
</reference>
<proteinExistence type="predicted"/>
<protein>
    <recommendedName>
        <fullName evidence="2">EamA domain-containing protein</fullName>
    </recommendedName>
</protein>
<dbReference type="EMBL" id="VSSQ01035849">
    <property type="protein sequence ID" value="MPM88181.1"/>
    <property type="molecule type" value="Genomic_DNA"/>
</dbReference>
<evidence type="ECO:0000313" key="3">
    <source>
        <dbReference type="EMBL" id="MPM88181.1"/>
    </source>
</evidence>
<sequence>MLAIFGTGLAMMLNYRILRISTALFASTVTLLMPIVAVIWGIIDGEKLTAMQIFGGIIILAGLIFLRSKPADKKQKTALPEDSAV</sequence>
<gene>
    <name evidence="3" type="ORF">SDC9_135282</name>
</gene>
<feature type="transmembrane region" description="Helical" evidence="1">
    <location>
        <begin position="20"/>
        <end position="43"/>
    </location>
</feature>
<keyword evidence="1" id="KW-1133">Transmembrane helix</keyword>
<dbReference type="AlphaFoldDB" id="A0A645DG11"/>
<name>A0A645DG11_9ZZZZ</name>
<comment type="caution">
    <text evidence="3">The sequence shown here is derived from an EMBL/GenBank/DDBJ whole genome shotgun (WGS) entry which is preliminary data.</text>
</comment>
<keyword evidence="1" id="KW-0472">Membrane</keyword>
<dbReference type="InterPro" id="IPR037185">
    <property type="entry name" value="EmrE-like"/>
</dbReference>
<keyword evidence="1" id="KW-0812">Transmembrane</keyword>
<accession>A0A645DG11</accession>
<evidence type="ECO:0000256" key="1">
    <source>
        <dbReference type="SAM" id="Phobius"/>
    </source>
</evidence>
<dbReference type="SUPFAM" id="SSF103481">
    <property type="entry name" value="Multidrug resistance efflux transporter EmrE"/>
    <property type="match status" value="1"/>
</dbReference>
<dbReference type="InterPro" id="IPR000620">
    <property type="entry name" value="EamA_dom"/>
</dbReference>
<feature type="transmembrane region" description="Helical" evidence="1">
    <location>
        <begin position="49"/>
        <end position="66"/>
    </location>
</feature>
<dbReference type="GO" id="GO:0016020">
    <property type="term" value="C:membrane"/>
    <property type="evidence" value="ECO:0007669"/>
    <property type="project" value="InterPro"/>
</dbReference>
<evidence type="ECO:0000259" key="2">
    <source>
        <dbReference type="Pfam" id="PF00892"/>
    </source>
</evidence>
<dbReference type="Pfam" id="PF00892">
    <property type="entry name" value="EamA"/>
    <property type="match status" value="1"/>
</dbReference>
<organism evidence="3">
    <name type="scientific">bioreactor metagenome</name>
    <dbReference type="NCBI Taxonomy" id="1076179"/>
    <lineage>
        <taxon>unclassified sequences</taxon>
        <taxon>metagenomes</taxon>
        <taxon>ecological metagenomes</taxon>
    </lineage>
</organism>